<dbReference type="RefSeq" id="XP_001838005.2">
    <property type="nucleotide sequence ID" value="XM_001837953.2"/>
</dbReference>
<proteinExistence type="predicted"/>
<name>A8P117_COPC7</name>
<evidence type="ECO:0000313" key="1">
    <source>
        <dbReference type="EMBL" id="EAU83760.2"/>
    </source>
</evidence>
<dbReference type="GeneID" id="6014569"/>
<dbReference type="AlphaFoldDB" id="A8P117"/>
<dbReference type="Proteomes" id="UP000001861">
    <property type="component" value="Unassembled WGS sequence"/>
</dbReference>
<dbReference type="EMBL" id="AACS02000006">
    <property type="protein sequence ID" value="EAU83760.2"/>
    <property type="molecule type" value="Genomic_DNA"/>
</dbReference>
<reference evidence="1 2" key="1">
    <citation type="journal article" date="2010" name="Proc. Natl. Acad. Sci. U.S.A.">
        <title>Insights into evolution of multicellular fungi from the assembled chromosomes of the mushroom Coprinopsis cinerea (Coprinus cinereus).</title>
        <authorList>
            <person name="Stajich J.E."/>
            <person name="Wilke S.K."/>
            <person name="Ahren D."/>
            <person name="Au C.H."/>
            <person name="Birren B.W."/>
            <person name="Borodovsky M."/>
            <person name="Burns C."/>
            <person name="Canback B."/>
            <person name="Casselton L.A."/>
            <person name="Cheng C.K."/>
            <person name="Deng J."/>
            <person name="Dietrich F.S."/>
            <person name="Fargo D.C."/>
            <person name="Farman M.L."/>
            <person name="Gathman A.C."/>
            <person name="Goldberg J."/>
            <person name="Guigo R."/>
            <person name="Hoegger P.J."/>
            <person name="Hooker J.B."/>
            <person name="Huggins A."/>
            <person name="James T.Y."/>
            <person name="Kamada T."/>
            <person name="Kilaru S."/>
            <person name="Kodira C."/>
            <person name="Kues U."/>
            <person name="Kupfer D."/>
            <person name="Kwan H.S."/>
            <person name="Lomsadze A."/>
            <person name="Li W."/>
            <person name="Lilly W.W."/>
            <person name="Ma L.J."/>
            <person name="Mackey A.J."/>
            <person name="Manning G."/>
            <person name="Martin F."/>
            <person name="Muraguchi H."/>
            <person name="Natvig D.O."/>
            <person name="Palmerini H."/>
            <person name="Ramesh M.A."/>
            <person name="Rehmeyer C.J."/>
            <person name="Roe B.A."/>
            <person name="Shenoy N."/>
            <person name="Stanke M."/>
            <person name="Ter-Hovhannisyan V."/>
            <person name="Tunlid A."/>
            <person name="Velagapudi R."/>
            <person name="Vision T.J."/>
            <person name="Zeng Q."/>
            <person name="Zolan M.E."/>
            <person name="Pukkila P.J."/>
        </authorList>
    </citation>
    <scope>NUCLEOTIDE SEQUENCE [LARGE SCALE GENOMIC DNA]</scope>
    <source>
        <strain evidence="2">Okayama-7 / 130 / ATCC MYA-4618 / FGSC 9003</strain>
    </source>
</reference>
<dbReference type="HOGENOM" id="CLU_1570562_0_0_1"/>
<dbReference type="OrthoDB" id="3229088at2759"/>
<accession>A8P117</accession>
<keyword evidence="2" id="KW-1185">Reference proteome</keyword>
<gene>
    <name evidence="1" type="ORF">CC1G_07495</name>
</gene>
<dbReference type="VEuPathDB" id="FungiDB:CC1G_07495"/>
<comment type="caution">
    <text evidence="1">The sequence shown here is derived from an EMBL/GenBank/DDBJ whole genome shotgun (WGS) entry which is preliminary data.</text>
</comment>
<evidence type="ECO:0000313" key="2">
    <source>
        <dbReference type="Proteomes" id="UP000001861"/>
    </source>
</evidence>
<dbReference type="KEGG" id="cci:CC1G_07495"/>
<sequence>MPSAEVRADAFIDRLAPETLALIFEEALPPKHQISILPSTYPCLLTTVSREWRAIAQTTPQLWSTIHIDLPVNVNPNQFRDGPAISKYENYLVQRGAAVERWLTHAGNSRVSVTFKLTNQGLDNISFYIRNLIFRLMMEVLDRVCSARFTQHSSGKDNRRGGCGGRGACG</sequence>
<organism evidence="1 2">
    <name type="scientific">Coprinopsis cinerea (strain Okayama-7 / 130 / ATCC MYA-4618 / FGSC 9003)</name>
    <name type="common">Inky cap fungus</name>
    <name type="synonym">Hormographiella aspergillata</name>
    <dbReference type="NCBI Taxonomy" id="240176"/>
    <lineage>
        <taxon>Eukaryota</taxon>
        <taxon>Fungi</taxon>
        <taxon>Dikarya</taxon>
        <taxon>Basidiomycota</taxon>
        <taxon>Agaricomycotina</taxon>
        <taxon>Agaricomycetes</taxon>
        <taxon>Agaricomycetidae</taxon>
        <taxon>Agaricales</taxon>
        <taxon>Agaricineae</taxon>
        <taxon>Psathyrellaceae</taxon>
        <taxon>Coprinopsis</taxon>
    </lineage>
</organism>
<protein>
    <submittedName>
        <fullName evidence="1">Uncharacterized protein</fullName>
    </submittedName>
</protein>
<dbReference type="InParanoid" id="A8P117"/>